<keyword evidence="1" id="KW-0472">Membrane</keyword>
<dbReference type="InterPro" id="IPR052955">
    <property type="entry name" value="UPF0703_membrane_permease"/>
</dbReference>
<feature type="transmembrane region" description="Helical" evidence="1">
    <location>
        <begin position="39"/>
        <end position="56"/>
    </location>
</feature>
<dbReference type="PANTHER" id="PTHR40047:SF1">
    <property type="entry name" value="UPF0703 PROTEIN YCGQ"/>
    <property type="match status" value="1"/>
</dbReference>
<dbReference type="InterPro" id="IPR015402">
    <property type="entry name" value="DUF1980"/>
</dbReference>
<comment type="caution">
    <text evidence="4">The sequence shown here is derived from an EMBL/GenBank/DDBJ whole genome shotgun (WGS) entry which is preliminary data.</text>
</comment>
<organism evidence="4 5">
    <name type="scientific">Halalkalibacter suaedae</name>
    <dbReference type="NCBI Taxonomy" id="2822140"/>
    <lineage>
        <taxon>Bacteria</taxon>
        <taxon>Bacillati</taxon>
        <taxon>Bacillota</taxon>
        <taxon>Bacilli</taxon>
        <taxon>Bacillales</taxon>
        <taxon>Bacillaceae</taxon>
        <taxon>Halalkalibacter</taxon>
    </lineage>
</organism>
<dbReference type="InterPro" id="IPR048493">
    <property type="entry name" value="DUF1980_N"/>
</dbReference>
<evidence type="ECO:0000256" key="1">
    <source>
        <dbReference type="SAM" id="Phobius"/>
    </source>
</evidence>
<sequence length="311" mass="34743">MGFHAYIRGIILIGFSLLMLSFIITGTITYYIAPTMLPFVYFATAVFLILGVLQIVRSTAKGQEEELLCDCGTDHSVQGSPIVKLIIYGIFVTPIVLGFVLPDKLLDSSVAANRGIQYGSGLNESTQASPATTDTSRAQAFLDDPDAYYAELENGSGSNTETTVSAEEFYTEEGYNQYYEELIDTLLAEEQITVTEENYLDVMTVLDLHLDRFIGKSIVISGFVYREQDLAENKFVVARFGMTCCVADASVYGTMVQTEEASQLENDTWIEVQGIVTETTYNDMRIPLIDLREFEQIEQPDTPYVYPRFSF</sequence>
<keyword evidence="1" id="KW-0812">Transmembrane</keyword>
<proteinExistence type="predicted"/>
<name>A0A940WVI7_9BACI</name>
<feature type="domain" description="DUF1980" evidence="2">
    <location>
        <begin position="7"/>
        <end position="117"/>
    </location>
</feature>
<keyword evidence="5" id="KW-1185">Reference proteome</keyword>
<dbReference type="EMBL" id="JAGKSQ010000003">
    <property type="protein sequence ID" value="MBP3951093.1"/>
    <property type="molecule type" value="Genomic_DNA"/>
</dbReference>
<evidence type="ECO:0000259" key="2">
    <source>
        <dbReference type="Pfam" id="PF09323"/>
    </source>
</evidence>
<dbReference type="Proteomes" id="UP000678228">
    <property type="component" value="Unassembled WGS sequence"/>
</dbReference>
<dbReference type="PANTHER" id="PTHR40047">
    <property type="entry name" value="UPF0703 PROTEIN YCGQ"/>
    <property type="match status" value="1"/>
</dbReference>
<reference evidence="4" key="1">
    <citation type="submission" date="2021-03" db="EMBL/GenBank/DDBJ databases">
        <title>Bacillus suaedae sp. nov., isolated from Suaeda aralocaspica.</title>
        <authorList>
            <person name="Lei R.F.R."/>
        </authorList>
    </citation>
    <scope>NUCLEOTIDE SEQUENCE</scope>
    <source>
        <strain evidence="4">YZJH907-2</strain>
    </source>
</reference>
<feature type="transmembrane region" description="Helical" evidence="1">
    <location>
        <begin position="12"/>
        <end position="33"/>
    </location>
</feature>
<dbReference type="NCBIfam" id="TIGR03943">
    <property type="entry name" value="TIGR03943 family putative permease subunit"/>
    <property type="match status" value="1"/>
</dbReference>
<evidence type="ECO:0000313" key="4">
    <source>
        <dbReference type="EMBL" id="MBP3951093.1"/>
    </source>
</evidence>
<evidence type="ECO:0000313" key="5">
    <source>
        <dbReference type="Proteomes" id="UP000678228"/>
    </source>
</evidence>
<dbReference type="InterPro" id="IPR048447">
    <property type="entry name" value="DUF1980_C"/>
</dbReference>
<feature type="domain" description="DUF1980" evidence="3">
    <location>
        <begin position="170"/>
        <end position="307"/>
    </location>
</feature>
<feature type="transmembrane region" description="Helical" evidence="1">
    <location>
        <begin position="82"/>
        <end position="101"/>
    </location>
</feature>
<keyword evidence="1" id="KW-1133">Transmembrane helix</keyword>
<evidence type="ECO:0000259" key="3">
    <source>
        <dbReference type="Pfam" id="PF21537"/>
    </source>
</evidence>
<dbReference type="AlphaFoldDB" id="A0A940WVI7"/>
<dbReference type="Pfam" id="PF09323">
    <property type="entry name" value="DUF1980"/>
    <property type="match status" value="1"/>
</dbReference>
<protein>
    <submittedName>
        <fullName evidence="4">TIGR03943 family protein</fullName>
    </submittedName>
</protein>
<dbReference type="Pfam" id="PF21537">
    <property type="entry name" value="DUF1980_C"/>
    <property type="match status" value="1"/>
</dbReference>
<gene>
    <name evidence="4" type="ORF">J7W16_08085</name>
</gene>
<accession>A0A940WVI7</accession>